<comment type="caution">
    <text evidence="1">The sequence shown here is derived from an EMBL/GenBank/DDBJ whole genome shotgun (WGS) entry which is preliminary data.</text>
</comment>
<accession>A0A701QPN8</accession>
<dbReference type="EMBL" id="DAAMFE010000038">
    <property type="protein sequence ID" value="HAC6396385.1"/>
    <property type="molecule type" value="Genomic_DNA"/>
</dbReference>
<gene>
    <name evidence="1" type="ORF">G0B06_25250</name>
</gene>
<proteinExistence type="predicted"/>
<protein>
    <submittedName>
        <fullName evidence="1">Uncharacterized protein</fullName>
    </submittedName>
</protein>
<dbReference type="AlphaFoldDB" id="A0A701QPN8"/>
<sequence length="157" mass="17044">MGSNIIELAKLGHERAAELKASCGAVDVQSVAQLMQLIGDLATQLEVQFVRSTNMAVQLANAESKCGELVAENAGLKDAAEFATADDMWEELGGNVMRYQYQEWYADRLKSAMEIPATSASLAEFRAQGIESGIDMLIAIMNHQHTAVSQAIDILRI</sequence>
<feature type="non-terminal residue" evidence="1">
    <location>
        <position position="157"/>
    </location>
</feature>
<reference evidence="1" key="1">
    <citation type="journal article" date="2018" name="Genome Biol.">
        <title>SKESA: strategic k-mer extension for scrupulous assemblies.</title>
        <authorList>
            <person name="Souvorov A."/>
            <person name="Agarwala R."/>
            <person name="Lipman D.J."/>
        </authorList>
    </citation>
    <scope>NUCLEOTIDE SEQUENCE</scope>
    <source>
        <strain evidence="1">BCW_2672</strain>
    </source>
</reference>
<reference evidence="1" key="2">
    <citation type="submission" date="2018-07" db="EMBL/GenBank/DDBJ databases">
        <authorList>
            <consortium name="NCBI Pathogen Detection Project"/>
        </authorList>
    </citation>
    <scope>NUCLEOTIDE SEQUENCE</scope>
    <source>
        <strain evidence="1">BCW_2672</strain>
    </source>
</reference>
<evidence type="ECO:0000313" key="1">
    <source>
        <dbReference type="EMBL" id="HAC6396385.1"/>
    </source>
</evidence>
<organism evidence="1">
    <name type="scientific">Salmonella derby</name>
    <dbReference type="NCBI Taxonomy" id="28144"/>
    <lineage>
        <taxon>Bacteria</taxon>
        <taxon>Pseudomonadati</taxon>
        <taxon>Pseudomonadota</taxon>
        <taxon>Gammaproteobacteria</taxon>
        <taxon>Enterobacterales</taxon>
        <taxon>Enterobacteriaceae</taxon>
        <taxon>Salmonella</taxon>
    </lineage>
</organism>
<name>A0A701QPN8_SALDE</name>